<dbReference type="InterPro" id="IPR014710">
    <property type="entry name" value="RmlC-like_jellyroll"/>
</dbReference>
<name>A0A917F261_9MICO</name>
<dbReference type="GO" id="GO:0005829">
    <property type="term" value="C:cytosol"/>
    <property type="evidence" value="ECO:0007669"/>
    <property type="project" value="TreeGrafter"/>
</dbReference>
<keyword evidence="1" id="KW-0805">Transcription regulation</keyword>
<dbReference type="SUPFAM" id="SSF51206">
    <property type="entry name" value="cAMP-binding domain-like"/>
    <property type="match status" value="1"/>
</dbReference>
<dbReference type="GO" id="GO:0003677">
    <property type="term" value="F:DNA binding"/>
    <property type="evidence" value="ECO:0007669"/>
    <property type="project" value="UniProtKB-KW"/>
</dbReference>
<dbReference type="PROSITE" id="PS51063">
    <property type="entry name" value="HTH_CRP_2"/>
    <property type="match status" value="1"/>
</dbReference>
<evidence type="ECO:0000313" key="6">
    <source>
        <dbReference type="EMBL" id="GGF41011.1"/>
    </source>
</evidence>
<dbReference type="InterPro" id="IPR000595">
    <property type="entry name" value="cNMP-bd_dom"/>
</dbReference>
<dbReference type="Pfam" id="PF00027">
    <property type="entry name" value="cNMP_binding"/>
    <property type="match status" value="1"/>
</dbReference>
<dbReference type="SMART" id="SM00419">
    <property type="entry name" value="HTH_CRP"/>
    <property type="match status" value="1"/>
</dbReference>
<dbReference type="InterPro" id="IPR036388">
    <property type="entry name" value="WH-like_DNA-bd_sf"/>
</dbReference>
<dbReference type="Gene3D" id="2.60.120.10">
    <property type="entry name" value="Jelly Rolls"/>
    <property type="match status" value="1"/>
</dbReference>
<feature type="domain" description="Cyclic nucleotide-binding" evidence="4">
    <location>
        <begin position="17"/>
        <end position="96"/>
    </location>
</feature>
<dbReference type="PRINTS" id="PR00034">
    <property type="entry name" value="HTHCRP"/>
</dbReference>
<dbReference type="PROSITE" id="PS50042">
    <property type="entry name" value="CNMP_BINDING_3"/>
    <property type="match status" value="1"/>
</dbReference>
<dbReference type="InterPro" id="IPR036390">
    <property type="entry name" value="WH_DNA-bd_sf"/>
</dbReference>
<proteinExistence type="predicted"/>
<keyword evidence="7" id="KW-1185">Reference proteome</keyword>
<gene>
    <name evidence="6" type="ORF">GCM10011366_05880</name>
</gene>
<keyword evidence="3" id="KW-0804">Transcription</keyword>
<organism evidence="6 7">
    <name type="scientific">Ornithinimicrobium tianjinense</name>
    <dbReference type="NCBI Taxonomy" id="1195761"/>
    <lineage>
        <taxon>Bacteria</taxon>
        <taxon>Bacillati</taxon>
        <taxon>Actinomycetota</taxon>
        <taxon>Actinomycetes</taxon>
        <taxon>Micrococcales</taxon>
        <taxon>Ornithinimicrobiaceae</taxon>
        <taxon>Ornithinimicrobium</taxon>
    </lineage>
</organism>
<protein>
    <submittedName>
        <fullName evidence="6">Crp/Fnr family transcriptional regulator</fullName>
    </submittedName>
</protein>
<keyword evidence="2" id="KW-0238">DNA-binding</keyword>
<accession>A0A917F261</accession>
<dbReference type="SUPFAM" id="SSF46785">
    <property type="entry name" value="Winged helix' DNA-binding domain"/>
    <property type="match status" value="1"/>
</dbReference>
<dbReference type="InterPro" id="IPR012318">
    <property type="entry name" value="HTH_CRP"/>
</dbReference>
<evidence type="ECO:0000313" key="7">
    <source>
        <dbReference type="Proteomes" id="UP000605670"/>
    </source>
</evidence>
<feature type="domain" description="HTH crp-type" evidence="5">
    <location>
        <begin position="151"/>
        <end position="222"/>
    </location>
</feature>
<evidence type="ECO:0000259" key="4">
    <source>
        <dbReference type="PROSITE" id="PS50042"/>
    </source>
</evidence>
<dbReference type="EMBL" id="BMEM01000001">
    <property type="protein sequence ID" value="GGF41011.1"/>
    <property type="molecule type" value="Genomic_DNA"/>
</dbReference>
<dbReference type="PANTHER" id="PTHR24567:SF74">
    <property type="entry name" value="HTH-TYPE TRANSCRIPTIONAL REGULATOR ARCR"/>
    <property type="match status" value="1"/>
</dbReference>
<dbReference type="InterPro" id="IPR050397">
    <property type="entry name" value="Env_Response_Regulators"/>
</dbReference>
<dbReference type="PANTHER" id="PTHR24567">
    <property type="entry name" value="CRP FAMILY TRANSCRIPTIONAL REGULATORY PROTEIN"/>
    <property type="match status" value="1"/>
</dbReference>
<evidence type="ECO:0000256" key="3">
    <source>
        <dbReference type="ARBA" id="ARBA00023163"/>
    </source>
</evidence>
<comment type="caution">
    <text evidence="6">The sequence shown here is derived from an EMBL/GenBank/DDBJ whole genome shotgun (WGS) entry which is preliminary data.</text>
</comment>
<dbReference type="Gene3D" id="1.10.10.10">
    <property type="entry name" value="Winged helix-like DNA-binding domain superfamily/Winged helix DNA-binding domain"/>
    <property type="match status" value="1"/>
</dbReference>
<dbReference type="RefSeq" id="WP_188428100.1">
    <property type="nucleotide sequence ID" value="NZ_BAABKH010000010.1"/>
</dbReference>
<evidence type="ECO:0000259" key="5">
    <source>
        <dbReference type="PROSITE" id="PS51063"/>
    </source>
</evidence>
<dbReference type="AlphaFoldDB" id="A0A917F261"/>
<evidence type="ECO:0000256" key="2">
    <source>
        <dbReference type="ARBA" id="ARBA00023125"/>
    </source>
</evidence>
<dbReference type="GO" id="GO:0003700">
    <property type="term" value="F:DNA-binding transcription factor activity"/>
    <property type="evidence" value="ECO:0007669"/>
    <property type="project" value="TreeGrafter"/>
</dbReference>
<sequence length="231" mass="24824">MELPLAQDDLCVARVPLFRGLTRTEQEHVAALARPTRITRGEALYIPGADVSQLMVVHTGRLKISRVGVDGREQVVRVLEPGDFVGESAFLTGARPDHQAVALEDGSLCVFRHGDVAALVREHPSIGLHMLQELSRRLEETEARLASVVSLDVSARLADYLLGLPARRSADGLTVRLPLAKKDIASLLGTTPESLSRQLRRLAEAGLVSEHGPGLVTIADVDGLLALSGDD</sequence>
<dbReference type="CDD" id="cd00092">
    <property type="entry name" value="HTH_CRP"/>
    <property type="match status" value="1"/>
</dbReference>
<evidence type="ECO:0000256" key="1">
    <source>
        <dbReference type="ARBA" id="ARBA00023015"/>
    </source>
</evidence>
<reference evidence="6" key="1">
    <citation type="journal article" date="2014" name="Int. J. Syst. Evol. Microbiol.">
        <title>Complete genome sequence of Corynebacterium casei LMG S-19264T (=DSM 44701T), isolated from a smear-ripened cheese.</title>
        <authorList>
            <consortium name="US DOE Joint Genome Institute (JGI-PGF)"/>
            <person name="Walter F."/>
            <person name="Albersmeier A."/>
            <person name="Kalinowski J."/>
            <person name="Ruckert C."/>
        </authorList>
    </citation>
    <scope>NUCLEOTIDE SEQUENCE</scope>
    <source>
        <strain evidence="6">CGMCC 1.12160</strain>
    </source>
</reference>
<dbReference type="InterPro" id="IPR018490">
    <property type="entry name" value="cNMP-bd_dom_sf"/>
</dbReference>
<dbReference type="Pfam" id="PF13545">
    <property type="entry name" value="HTH_Crp_2"/>
    <property type="match status" value="1"/>
</dbReference>
<dbReference type="CDD" id="cd00038">
    <property type="entry name" value="CAP_ED"/>
    <property type="match status" value="1"/>
</dbReference>
<dbReference type="Proteomes" id="UP000605670">
    <property type="component" value="Unassembled WGS sequence"/>
</dbReference>
<dbReference type="SMART" id="SM00100">
    <property type="entry name" value="cNMP"/>
    <property type="match status" value="1"/>
</dbReference>
<reference evidence="6" key="2">
    <citation type="submission" date="2020-09" db="EMBL/GenBank/DDBJ databases">
        <authorList>
            <person name="Sun Q."/>
            <person name="Zhou Y."/>
        </authorList>
    </citation>
    <scope>NUCLEOTIDE SEQUENCE</scope>
    <source>
        <strain evidence="6">CGMCC 1.12160</strain>
    </source>
</reference>